<accession>A0A345XJF5</accession>
<organism evidence="1 2">
    <name type="scientific">Streptomyces armeniacus</name>
    <dbReference type="NCBI Taxonomy" id="83291"/>
    <lineage>
        <taxon>Bacteria</taxon>
        <taxon>Bacillati</taxon>
        <taxon>Actinomycetota</taxon>
        <taxon>Actinomycetes</taxon>
        <taxon>Kitasatosporales</taxon>
        <taxon>Streptomycetaceae</taxon>
        <taxon>Streptomyces</taxon>
    </lineage>
</organism>
<evidence type="ECO:0000313" key="2">
    <source>
        <dbReference type="Proteomes" id="UP000254425"/>
    </source>
</evidence>
<sequence>MTGDTHQDPEKRRAHLIQVFTALGAADPAGWADSEVDENIPQLARFLFLRGVRQAVARWEQPGAVDQLLADPQSPDELAQFEAAGIEPQTLALFASRVAHATAFDLAYRLADSDFVDHDPEDPDGYPPLKLRGELPGWCLVESTPTGEHTGRHVDGLHEDIGGLWEDFTAEFEPQRGA</sequence>
<evidence type="ECO:0000313" key="1">
    <source>
        <dbReference type="EMBL" id="AXK31771.1"/>
    </source>
</evidence>
<protein>
    <submittedName>
        <fullName evidence="1">Uncharacterized protein</fullName>
    </submittedName>
</protein>
<dbReference type="RefSeq" id="WP_208875541.1">
    <property type="nucleotide sequence ID" value="NZ_CP031320.1"/>
</dbReference>
<keyword evidence="2" id="KW-1185">Reference proteome</keyword>
<proteinExistence type="predicted"/>
<dbReference type="EMBL" id="CP031320">
    <property type="protein sequence ID" value="AXK31771.1"/>
    <property type="molecule type" value="Genomic_DNA"/>
</dbReference>
<dbReference type="KEGG" id="sarm:DVA86_03005"/>
<dbReference type="AlphaFoldDB" id="A0A345XJF5"/>
<gene>
    <name evidence="1" type="ORF">DVA86_03005</name>
</gene>
<reference evidence="1 2" key="1">
    <citation type="submission" date="2018-07" db="EMBL/GenBank/DDBJ databases">
        <title>Draft genome of the type strain Streptomyces armeniacus ATCC 15676.</title>
        <authorList>
            <person name="Labana P."/>
            <person name="Gosse J.T."/>
            <person name="Boddy C.N."/>
        </authorList>
    </citation>
    <scope>NUCLEOTIDE SEQUENCE [LARGE SCALE GENOMIC DNA]</scope>
    <source>
        <strain evidence="1 2">ATCC 15676</strain>
    </source>
</reference>
<name>A0A345XJF5_9ACTN</name>
<dbReference type="Proteomes" id="UP000254425">
    <property type="component" value="Chromosome"/>
</dbReference>